<dbReference type="Proteomes" id="UP000799429">
    <property type="component" value="Unassembled WGS sequence"/>
</dbReference>
<dbReference type="OrthoDB" id="7777654at2759"/>
<gene>
    <name evidence="6" type="ORF">M501DRAFT_652457</name>
</gene>
<dbReference type="Gene3D" id="3.90.660.10">
    <property type="match status" value="1"/>
</dbReference>
<keyword evidence="4" id="KW-0285">Flavoprotein</keyword>
<protein>
    <recommendedName>
        <fullName evidence="4">Amine oxidase</fullName>
        <ecNumber evidence="4">1.4.3.-</ecNumber>
    </recommendedName>
</protein>
<comment type="caution">
    <text evidence="6">The sequence shown here is derived from an EMBL/GenBank/DDBJ whole genome shotgun (WGS) entry which is preliminary data.</text>
</comment>
<dbReference type="InterPro" id="IPR001613">
    <property type="entry name" value="Flavin_amine_oxidase"/>
</dbReference>
<dbReference type="PANTHER" id="PTHR10742">
    <property type="entry name" value="FLAVIN MONOAMINE OXIDASE"/>
    <property type="match status" value="1"/>
</dbReference>
<comment type="cofactor">
    <cofactor evidence="1 4">
        <name>FAD</name>
        <dbReference type="ChEBI" id="CHEBI:57692"/>
    </cofactor>
</comment>
<comment type="similarity">
    <text evidence="4">Belongs to the flavin monoamine oxidase family.</text>
</comment>
<evidence type="ECO:0000256" key="3">
    <source>
        <dbReference type="PIRSR" id="PIRSR601613-1"/>
    </source>
</evidence>
<feature type="domain" description="Amine oxidase" evidence="5">
    <location>
        <begin position="46"/>
        <end position="477"/>
    </location>
</feature>
<evidence type="ECO:0000256" key="2">
    <source>
        <dbReference type="ARBA" id="ARBA00023002"/>
    </source>
</evidence>
<dbReference type="GO" id="GO:0006598">
    <property type="term" value="P:polyamine catabolic process"/>
    <property type="evidence" value="ECO:0007669"/>
    <property type="project" value="TreeGrafter"/>
</dbReference>
<keyword evidence="4" id="KW-0274">FAD</keyword>
<evidence type="ECO:0000256" key="4">
    <source>
        <dbReference type="RuleBase" id="RU362067"/>
    </source>
</evidence>
<proteinExistence type="inferred from homology"/>
<organism evidence="6 7">
    <name type="scientific">Patellaria atrata CBS 101060</name>
    <dbReference type="NCBI Taxonomy" id="1346257"/>
    <lineage>
        <taxon>Eukaryota</taxon>
        <taxon>Fungi</taxon>
        <taxon>Dikarya</taxon>
        <taxon>Ascomycota</taxon>
        <taxon>Pezizomycotina</taxon>
        <taxon>Dothideomycetes</taxon>
        <taxon>Dothideomycetes incertae sedis</taxon>
        <taxon>Patellariales</taxon>
        <taxon>Patellariaceae</taxon>
        <taxon>Patellaria</taxon>
    </lineage>
</organism>
<name>A0A9P4VRF9_9PEZI</name>
<evidence type="ECO:0000259" key="5">
    <source>
        <dbReference type="Pfam" id="PF01593"/>
    </source>
</evidence>
<dbReference type="EC" id="1.4.3.-" evidence="4"/>
<dbReference type="AlphaFoldDB" id="A0A9P4VRF9"/>
<dbReference type="EMBL" id="MU006092">
    <property type="protein sequence ID" value="KAF2840913.1"/>
    <property type="molecule type" value="Genomic_DNA"/>
</dbReference>
<dbReference type="PRINTS" id="PR00757">
    <property type="entry name" value="AMINEOXDASEF"/>
</dbReference>
<dbReference type="SUPFAM" id="SSF54373">
    <property type="entry name" value="FAD-linked reductases, C-terminal domain"/>
    <property type="match status" value="1"/>
</dbReference>
<dbReference type="SUPFAM" id="SSF51905">
    <property type="entry name" value="FAD/NAD(P)-binding domain"/>
    <property type="match status" value="1"/>
</dbReference>
<evidence type="ECO:0000313" key="7">
    <source>
        <dbReference type="Proteomes" id="UP000799429"/>
    </source>
</evidence>
<dbReference type="GO" id="GO:0016491">
    <property type="term" value="F:oxidoreductase activity"/>
    <property type="evidence" value="ECO:0007669"/>
    <property type="project" value="UniProtKB-KW"/>
</dbReference>
<keyword evidence="7" id="KW-1185">Reference proteome</keyword>
<dbReference type="InterPro" id="IPR036188">
    <property type="entry name" value="FAD/NAD-bd_sf"/>
</dbReference>
<dbReference type="InterPro" id="IPR050281">
    <property type="entry name" value="Flavin_monoamine_oxidase"/>
</dbReference>
<evidence type="ECO:0000256" key="1">
    <source>
        <dbReference type="ARBA" id="ARBA00001974"/>
    </source>
</evidence>
<feature type="binding site" evidence="3">
    <location>
        <position position="263"/>
    </location>
    <ligand>
        <name>FAD</name>
        <dbReference type="ChEBI" id="CHEBI:57692"/>
    </ligand>
</feature>
<dbReference type="Gene3D" id="3.50.50.60">
    <property type="entry name" value="FAD/NAD(P)-binding domain"/>
    <property type="match status" value="1"/>
</dbReference>
<reference evidence="6" key="1">
    <citation type="journal article" date="2020" name="Stud. Mycol.">
        <title>101 Dothideomycetes genomes: a test case for predicting lifestyles and emergence of pathogens.</title>
        <authorList>
            <person name="Haridas S."/>
            <person name="Albert R."/>
            <person name="Binder M."/>
            <person name="Bloem J."/>
            <person name="Labutti K."/>
            <person name="Salamov A."/>
            <person name="Andreopoulos B."/>
            <person name="Baker S."/>
            <person name="Barry K."/>
            <person name="Bills G."/>
            <person name="Bluhm B."/>
            <person name="Cannon C."/>
            <person name="Castanera R."/>
            <person name="Culley D."/>
            <person name="Daum C."/>
            <person name="Ezra D."/>
            <person name="Gonzalez J."/>
            <person name="Henrissat B."/>
            <person name="Kuo A."/>
            <person name="Liang C."/>
            <person name="Lipzen A."/>
            <person name="Lutzoni F."/>
            <person name="Magnuson J."/>
            <person name="Mondo S."/>
            <person name="Nolan M."/>
            <person name="Ohm R."/>
            <person name="Pangilinan J."/>
            <person name="Park H.-J."/>
            <person name="Ramirez L."/>
            <person name="Alfaro M."/>
            <person name="Sun H."/>
            <person name="Tritt A."/>
            <person name="Yoshinaga Y."/>
            <person name="Zwiers L.-H."/>
            <person name="Turgeon B."/>
            <person name="Goodwin S."/>
            <person name="Spatafora J."/>
            <person name="Crous P."/>
            <person name="Grigoriev I."/>
        </authorList>
    </citation>
    <scope>NUCLEOTIDE SEQUENCE</scope>
    <source>
        <strain evidence="6">CBS 101060</strain>
    </source>
</reference>
<dbReference type="PANTHER" id="PTHR10742:SF313">
    <property type="entry name" value="AMINE OXIDASE"/>
    <property type="match status" value="1"/>
</dbReference>
<dbReference type="Pfam" id="PF01593">
    <property type="entry name" value="Amino_oxidase"/>
    <property type="match status" value="1"/>
</dbReference>
<dbReference type="InterPro" id="IPR002937">
    <property type="entry name" value="Amino_oxidase"/>
</dbReference>
<sequence length="532" mass="60032">MHIVRSSSIVTASIGLISQSPDHTVRDINQVEQCQRTSVAILGAGVAGITAAQTLSKHSFDDFLIVEYKNEIGGRMTHAEFGVHPDGRPYVVELGANWVQGLGSEGGPENPIWTLAKKWDVKNTYSDFDSLLTYNETGEVDYTNHFAAIDGVYSSAEQTAGTILIENLQDRSARAGFSQAGWKPKKDMAAQAVEWWYWDFESANPPDTSSFVFGIAGYNSTHYQYSDENNFVHDERGFNYWLQGEASTFLRPNDTRLLLDTIVTNITYNDRGVTVYNEDGSCISAEYALCTFSLGVLQNEAVTFEPKLPEWKQTGIETFHMGTYTKIFMQFNETFWDAEKQFFLYADPNKRGYYPIFQSLSHENFMPGSNILFVTVVGDESYRIELQDDETTQAEIMEVLRQMFPDITVPKPSAFMFPRWSLEPWAYGSYSNWPVGTTLEMHQNLRANVDRLWFAGEHTSAAYFGFLQGAYFEGREAGLRIASLLGNECVDQGRCGEHSFYDPLHGTTGREAFNIINGWDADSFATYGLNRE</sequence>
<accession>A0A9P4VRF9</accession>
<keyword evidence="2 4" id="KW-0560">Oxidoreductase</keyword>
<evidence type="ECO:0000313" key="6">
    <source>
        <dbReference type="EMBL" id="KAF2840913.1"/>
    </source>
</evidence>